<proteinExistence type="predicted"/>
<sequence>MKSSNTQLNSFALLQGEMSRLEERVLHNYLPVQLQFTQALSQEHQAACDLLLAEHEQRLADIQLLNKQYDELKQNIETQRLQKLKKLGLLDSLKLKLQTYTTKHQQLKQELVKKNEVYASLTNDIQNLNTTINFQEIKDLNEVELLEAILGFKIQAYADESHAVKFVFDPNGYITINTKENLIVDIQCLKVSHGKAAITKNELQVLLANNNYKEFIIESRKYVLGQ</sequence>
<evidence type="ECO:0000313" key="3">
    <source>
        <dbReference type="Proteomes" id="UP000095728"/>
    </source>
</evidence>
<keyword evidence="3" id="KW-1185">Reference proteome</keyword>
<evidence type="ECO:0008006" key="4">
    <source>
        <dbReference type="Google" id="ProtNLM"/>
    </source>
</evidence>
<gene>
    <name evidence="2" type="ORF">AWRI3579_g1593</name>
</gene>
<keyword evidence="1" id="KW-0175">Coiled coil</keyword>
<evidence type="ECO:0000313" key="2">
    <source>
        <dbReference type="EMBL" id="OEJ86053.1"/>
    </source>
</evidence>
<dbReference type="EMBL" id="LPNM01000006">
    <property type="protein sequence ID" value="OEJ86053.1"/>
    <property type="molecule type" value="Genomic_DNA"/>
</dbReference>
<dbReference type="Proteomes" id="UP000095728">
    <property type="component" value="Unassembled WGS sequence"/>
</dbReference>
<accession>A0A1E5RHJ6</accession>
<name>A0A1E5RHJ6_9ASCO</name>
<evidence type="ECO:0000256" key="1">
    <source>
        <dbReference type="SAM" id="Coils"/>
    </source>
</evidence>
<reference evidence="3" key="1">
    <citation type="journal article" date="2016" name="Genome Announc.">
        <title>Genome sequences of three species of Hanseniaspora isolated from spontaneous wine fermentations.</title>
        <authorList>
            <person name="Sternes P.R."/>
            <person name="Lee D."/>
            <person name="Kutyna D.R."/>
            <person name="Borneman A.R."/>
        </authorList>
    </citation>
    <scope>NUCLEOTIDE SEQUENCE [LARGE SCALE GENOMIC DNA]</scope>
    <source>
        <strain evidence="3">AWRI3579</strain>
    </source>
</reference>
<comment type="caution">
    <text evidence="2">The sequence shown here is derived from an EMBL/GenBank/DDBJ whole genome shotgun (WGS) entry which is preliminary data.</text>
</comment>
<organism evidence="2 3">
    <name type="scientific">Hanseniaspora osmophila</name>
    <dbReference type="NCBI Taxonomy" id="56408"/>
    <lineage>
        <taxon>Eukaryota</taxon>
        <taxon>Fungi</taxon>
        <taxon>Dikarya</taxon>
        <taxon>Ascomycota</taxon>
        <taxon>Saccharomycotina</taxon>
        <taxon>Saccharomycetes</taxon>
        <taxon>Saccharomycodales</taxon>
        <taxon>Saccharomycodaceae</taxon>
        <taxon>Hanseniaspora</taxon>
    </lineage>
</organism>
<dbReference type="InParanoid" id="A0A1E5RHJ6"/>
<protein>
    <recommendedName>
        <fullName evidence="4">Kinetochore protein SPC25</fullName>
    </recommendedName>
</protein>
<dbReference type="AlphaFoldDB" id="A0A1E5RHJ6"/>
<feature type="coiled-coil region" evidence="1">
    <location>
        <begin position="52"/>
        <end position="138"/>
    </location>
</feature>